<dbReference type="RefSeq" id="WP_190618518.1">
    <property type="nucleotide sequence ID" value="NZ_CP061538.1"/>
</dbReference>
<reference evidence="1 2" key="1">
    <citation type="submission" date="2020-09" db="EMBL/GenBank/DDBJ databases">
        <title>Investigation of environmental microbe.</title>
        <authorList>
            <person name="Ou Y."/>
            <person name="Kang Q."/>
        </authorList>
    </citation>
    <scope>NUCLEOTIDE SEQUENCE [LARGE SCALE GENOMIC DNA]</scope>
    <source>
        <strain evidence="1 2">KJZ-9</strain>
    </source>
</reference>
<protein>
    <submittedName>
        <fullName evidence="1">Uncharacterized protein</fullName>
    </submittedName>
</protein>
<evidence type="ECO:0000313" key="2">
    <source>
        <dbReference type="Proteomes" id="UP000516421"/>
    </source>
</evidence>
<name>A0A7H2BMH5_9MICC</name>
<proteinExistence type="predicted"/>
<dbReference type="EMBL" id="CP061538">
    <property type="protein sequence ID" value="QNV40871.1"/>
    <property type="molecule type" value="Genomic_DNA"/>
</dbReference>
<dbReference type="AlphaFoldDB" id="A0A7H2BMH5"/>
<dbReference type="Proteomes" id="UP000516421">
    <property type="component" value="Chromosome"/>
</dbReference>
<evidence type="ECO:0000313" key="1">
    <source>
        <dbReference type="EMBL" id="QNV40871.1"/>
    </source>
</evidence>
<dbReference type="KEGG" id="rama:IDM48_05695"/>
<gene>
    <name evidence="1" type="ORF">IDM48_05695</name>
</gene>
<keyword evidence="2" id="KW-1185">Reference proteome</keyword>
<sequence length="147" mass="17293">MTPEEFQNHLLEQNIHQKLNKSPQYAARKLTQLLLEDRPLTIERTEVAYTLCEGDAIGAMMFGPQKVCLYLLRRDLVFCLMDYREIVSTQIKTTFWSRHRYLEVMLSDGRTLQIPSLYMQGTIEPVQYELNRRVMGAKAFRKVPAFF</sequence>
<accession>A0A7H2BMH5</accession>
<organism evidence="1 2">
    <name type="scientific">Rothia amarae</name>
    <dbReference type="NCBI Taxonomy" id="169480"/>
    <lineage>
        <taxon>Bacteria</taxon>
        <taxon>Bacillati</taxon>
        <taxon>Actinomycetota</taxon>
        <taxon>Actinomycetes</taxon>
        <taxon>Micrococcales</taxon>
        <taxon>Micrococcaceae</taxon>
        <taxon>Rothia</taxon>
    </lineage>
</organism>